<reference evidence="2 3" key="1">
    <citation type="submission" date="2015-11" db="EMBL/GenBank/DDBJ databases">
        <title>Comparative analysis of genome sequences of three different virulent isolates of white spot syndrome virus.</title>
        <authorList>
            <person name="Gao M."/>
            <person name="Yang F."/>
            <person name="Xu L."/>
            <person name="Li F."/>
        </authorList>
    </citation>
    <scope>NUCLEOTIDE SEQUENCE [LARGE SCALE GENOMIC DNA]</scope>
    <source>
        <strain evidence="2 3">CN01</strain>
    </source>
</reference>
<feature type="compositionally biased region" description="Basic and acidic residues" evidence="1">
    <location>
        <begin position="14"/>
        <end position="29"/>
    </location>
</feature>
<evidence type="ECO:0008006" key="4">
    <source>
        <dbReference type="Google" id="ProtNLM"/>
    </source>
</evidence>
<dbReference type="RefSeq" id="YP_009220491.1">
    <property type="nucleotide sequence ID" value="NC_003225.3"/>
</dbReference>
<dbReference type="EMBL" id="KT995472">
    <property type="protein sequence ID" value="ALN66460.1"/>
    <property type="molecule type" value="Genomic_DNA"/>
</dbReference>
<organism evidence="2 3">
    <name type="scientific">White spot syndrome virus</name>
    <dbReference type="NCBI Taxonomy" id="342409"/>
    <lineage>
        <taxon>Viruses</taxon>
        <taxon>Viruses incertae sedis</taxon>
        <taxon>Naldaviricetes</taxon>
        <taxon>Nimaviridae</taxon>
        <taxon>Whispovirus</taxon>
    </lineage>
</organism>
<evidence type="ECO:0000313" key="3">
    <source>
        <dbReference type="Proteomes" id="UP000201165"/>
    </source>
</evidence>
<evidence type="ECO:0000313" key="2">
    <source>
        <dbReference type="EMBL" id="ALN66460.1"/>
    </source>
</evidence>
<dbReference type="GeneID" id="26680451"/>
<name>A0A0S2E6Q8_9VIRU</name>
<evidence type="ECO:0000256" key="1">
    <source>
        <dbReference type="SAM" id="MobiDB-lite"/>
    </source>
</evidence>
<feature type="region of interest" description="Disordered" evidence="1">
    <location>
        <begin position="1"/>
        <end position="29"/>
    </location>
</feature>
<sequence>MAPNSFQKFAPVIKTEKKEEERDEHDDPLRQIDFRDRKTLICLTANCVSRKRKAGSAHDRVYKVLRYGNPYKYRRPNRTHRGLALSMDQGEVGTCLPLRPMEETEENPIDKCGVAFLYSNYNEGDGMTHLYNDEEYIKKCKTIEGGTRTWVKKNRQEYFRQALETLVMSHSIKQYSNFIFFKEDMEEGFVHKLHTFINMVHPKKVSVL</sequence>
<protein>
    <recommendedName>
        <fullName evidence="4">Wsv059</fullName>
    </recommendedName>
</protein>
<dbReference type="OrthoDB" id="15963at10239"/>
<proteinExistence type="predicted"/>
<dbReference type="KEGG" id="vg:26680451"/>
<accession>A0A0S2E6Q8</accession>
<dbReference type="Proteomes" id="UP000201165">
    <property type="component" value="Segment"/>
</dbReference>